<keyword evidence="1" id="KW-0175">Coiled coil</keyword>
<organism evidence="2">
    <name type="scientific">Guillardia theta (strain CCMP2712)</name>
    <name type="common">Cryptophyte</name>
    <dbReference type="NCBI Taxonomy" id="905079"/>
    <lineage>
        <taxon>Eukaryota</taxon>
        <taxon>Cryptophyceae</taxon>
        <taxon>Pyrenomonadales</taxon>
        <taxon>Geminigeraceae</taxon>
        <taxon>Guillardia</taxon>
    </lineage>
</organism>
<reference evidence="3" key="3">
    <citation type="submission" date="2016-03" db="UniProtKB">
        <authorList>
            <consortium name="EnsemblProtists"/>
        </authorList>
    </citation>
    <scope>IDENTIFICATION</scope>
</reference>
<proteinExistence type="predicted"/>
<dbReference type="GeneID" id="17295271"/>
<accession>L1IRR0</accession>
<feature type="non-terminal residue" evidence="2">
    <location>
        <position position="171"/>
    </location>
</feature>
<reference evidence="2 4" key="1">
    <citation type="journal article" date="2012" name="Nature">
        <title>Algal genomes reveal evolutionary mosaicism and the fate of nucleomorphs.</title>
        <authorList>
            <consortium name="DOE Joint Genome Institute"/>
            <person name="Curtis B.A."/>
            <person name="Tanifuji G."/>
            <person name="Burki F."/>
            <person name="Gruber A."/>
            <person name="Irimia M."/>
            <person name="Maruyama S."/>
            <person name="Arias M.C."/>
            <person name="Ball S.G."/>
            <person name="Gile G.H."/>
            <person name="Hirakawa Y."/>
            <person name="Hopkins J.F."/>
            <person name="Kuo A."/>
            <person name="Rensing S.A."/>
            <person name="Schmutz J."/>
            <person name="Symeonidi A."/>
            <person name="Elias M."/>
            <person name="Eveleigh R.J."/>
            <person name="Herman E.K."/>
            <person name="Klute M.J."/>
            <person name="Nakayama T."/>
            <person name="Obornik M."/>
            <person name="Reyes-Prieto A."/>
            <person name="Armbrust E.V."/>
            <person name="Aves S.J."/>
            <person name="Beiko R.G."/>
            <person name="Coutinho P."/>
            <person name="Dacks J.B."/>
            <person name="Durnford D.G."/>
            <person name="Fast N.M."/>
            <person name="Green B.R."/>
            <person name="Grisdale C.J."/>
            <person name="Hempel F."/>
            <person name="Henrissat B."/>
            <person name="Hoppner M.P."/>
            <person name="Ishida K."/>
            <person name="Kim E."/>
            <person name="Koreny L."/>
            <person name="Kroth P.G."/>
            <person name="Liu Y."/>
            <person name="Malik S.B."/>
            <person name="Maier U.G."/>
            <person name="McRose D."/>
            <person name="Mock T."/>
            <person name="Neilson J.A."/>
            <person name="Onodera N.T."/>
            <person name="Poole A.M."/>
            <person name="Pritham E.J."/>
            <person name="Richards T.A."/>
            <person name="Rocap G."/>
            <person name="Roy S.W."/>
            <person name="Sarai C."/>
            <person name="Schaack S."/>
            <person name="Shirato S."/>
            <person name="Slamovits C.H."/>
            <person name="Spencer D.F."/>
            <person name="Suzuki S."/>
            <person name="Worden A.Z."/>
            <person name="Zauner S."/>
            <person name="Barry K."/>
            <person name="Bell C."/>
            <person name="Bharti A.K."/>
            <person name="Crow J.A."/>
            <person name="Grimwood J."/>
            <person name="Kramer R."/>
            <person name="Lindquist E."/>
            <person name="Lucas S."/>
            <person name="Salamov A."/>
            <person name="McFadden G.I."/>
            <person name="Lane C.E."/>
            <person name="Keeling P.J."/>
            <person name="Gray M.W."/>
            <person name="Grigoriev I.V."/>
            <person name="Archibald J.M."/>
        </authorList>
    </citation>
    <scope>NUCLEOTIDE SEQUENCE</scope>
    <source>
        <strain evidence="2 4">CCMP2712</strain>
    </source>
</reference>
<dbReference type="EMBL" id="JH993047">
    <property type="protein sequence ID" value="EKX38594.1"/>
    <property type="molecule type" value="Genomic_DNA"/>
</dbReference>
<protein>
    <recommendedName>
        <fullName evidence="5">Thioredoxin domain-containing protein</fullName>
    </recommendedName>
</protein>
<dbReference type="Proteomes" id="UP000011087">
    <property type="component" value="Unassembled WGS sequence"/>
</dbReference>
<keyword evidence="4" id="KW-1185">Reference proteome</keyword>
<dbReference type="KEGG" id="gtt:GUITHDRAFT_154692"/>
<dbReference type="EnsemblProtists" id="EKX38594">
    <property type="protein sequence ID" value="EKX38594"/>
    <property type="gene ID" value="GUITHDRAFT_154692"/>
</dbReference>
<evidence type="ECO:0000256" key="1">
    <source>
        <dbReference type="SAM" id="Coils"/>
    </source>
</evidence>
<evidence type="ECO:0000313" key="3">
    <source>
        <dbReference type="EnsemblProtists" id="EKX38594"/>
    </source>
</evidence>
<reference evidence="4" key="2">
    <citation type="submission" date="2012-11" db="EMBL/GenBank/DDBJ databases">
        <authorList>
            <person name="Kuo A."/>
            <person name="Curtis B.A."/>
            <person name="Tanifuji G."/>
            <person name="Burki F."/>
            <person name="Gruber A."/>
            <person name="Irimia M."/>
            <person name="Maruyama S."/>
            <person name="Arias M.C."/>
            <person name="Ball S.G."/>
            <person name="Gile G.H."/>
            <person name="Hirakawa Y."/>
            <person name="Hopkins J.F."/>
            <person name="Rensing S.A."/>
            <person name="Schmutz J."/>
            <person name="Symeonidi A."/>
            <person name="Elias M."/>
            <person name="Eveleigh R.J."/>
            <person name="Herman E.K."/>
            <person name="Klute M.J."/>
            <person name="Nakayama T."/>
            <person name="Obornik M."/>
            <person name="Reyes-Prieto A."/>
            <person name="Armbrust E.V."/>
            <person name="Aves S.J."/>
            <person name="Beiko R.G."/>
            <person name="Coutinho P."/>
            <person name="Dacks J.B."/>
            <person name="Durnford D.G."/>
            <person name="Fast N.M."/>
            <person name="Green B.R."/>
            <person name="Grisdale C."/>
            <person name="Hempe F."/>
            <person name="Henrissat B."/>
            <person name="Hoppner M.P."/>
            <person name="Ishida K.-I."/>
            <person name="Kim E."/>
            <person name="Koreny L."/>
            <person name="Kroth P.G."/>
            <person name="Liu Y."/>
            <person name="Malik S.-B."/>
            <person name="Maier U.G."/>
            <person name="McRose D."/>
            <person name="Mock T."/>
            <person name="Neilson J.A."/>
            <person name="Onodera N.T."/>
            <person name="Poole A.M."/>
            <person name="Pritham E.J."/>
            <person name="Richards T.A."/>
            <person name="Rocap G."/>
            <person name="Roy S.W."/>
            <person name="Sarai C."/>
            <person name="Schaack S."/>
            <person name="Shirato S."/>
            <person name="Slamovits C.H."/>
            <person name="Spencer D.F."/>
            <person name="Suzuki S."/>
            <person name="Worden A.Z."/>
            <person name="Zauner S."/>
            <person name="Barry K."/>
            <person name="Bell C."/>
            <person name="Bharti A.K."/>
            <person name="Crow J.A."/>
            <person name="Grimwood J."/>
            <person name="Kramer R."/>
            <person name="Lindquist E."/>
            <person name="Lucas S."/>
            <person name="Salamov A."/>
            <person name="McFadden G.I."/>
            <person name="Lane C.E."/>
            <person name="Keeling P.J."/>
            <person name="Gray M.W."/>
            <person name="Grigoriev I.V."/>
            <person name="Archibald J.M."/>
        </authorList>
    </citation>
    <scope>NUCLEOTIDE SEQUENCE</scope>
    <source>
        <strain evidence="4">CCMP2712</strain>
    </source>
</reference>
<name>L1IRR0_GUITC</name>
<dbReference type="RefSeq" id="XP_005825574.1">
    <property type="nucleotide sequence ID" value="XM_005825517.1"/>
</dbReference>
<feature type="coiled-coil region" evidence="1">
    <location>
        <begin position="114"/>
        <end position="148"/>
    </location>
</feature>
<sequence>MTINTLLTHANSAGFFNSKGKMLKAVLFTKKSETPNLWLRVADALSSKYDFGEVRMDEDAILCKFGLSAEVLPKIIAVRVVEEGKAENILYEGPNDFEHIAEFLKDAAEGGSQLVELKKQVEFFQREVRGLQHEVAQERETAQAAKAESARIKLAQVGQVEAIRKGIEAEL</sequence>
<dbReference type="OrthoDB" id="10512998at2759"/>
<dbReference type="HOGENOM" id="CLU_1567012_0_0_1"/>
<dbReference type="PaxDb" id="55529-EKX38594"/>
<gene>
    <name evidence="2" type="ORF">GUITHDRAFT_154692</name>
</gene>
<dbReference type="AlphaFoldDB" id="L1IRR0"/>
<evidence type="ECO:0000313" key="2">
    <source>
        <dbReference type="EMBL" id="EKX38594.1"/>
    </source>
</evidence>
<evidence type="ECO:0000313" key="4">
    <source>
        <dbReference type="Proteomes" id="UP000011087"/>
    </source>
</evidence>
<evidence type="ECO:0008006" key="5">
    <source>
        <dbReference type="Google" id="ProtNLM"/>
    </source>
</evidence>